<dbReference type="Proteomes" id="UP000002489">
    <property type="component" value="Unassembled WGS sequence"/>
</dbReference>
<dbReference type="AlphaFoldDB" id="A0A0D2XI16"/>
<evidence type="ECO:0000313" key="1">
    <source>
        <dbReference type="EnsemblFungi" id="FOXG_03565P0"/>
    </source>
</evidence>
<name>A0A0D2XI16_FUSOF</name>
<evidence type="ECO:0000313" key="2">
    <source>
        <dbReference type="Proteomes" id="UP000002489"/>
    </source>
</evidence>
<sequence>SPILTTRPLVMENPALVPQIVAQEFQSQLILLLLRLRLQLPQTAKSLTVPKIMMVLDGKAPVKEVTTVMAEKGTAILDPKHQKSQHHLCNRLCLHQQLQPSFQDLLSNQDPLSLPIPTLLAAHTRDLKLSR</sequence>
<reference evidence="1" key="2">
    <citation type="submission" date="2025-08" db="UniProtKB">
        <authorList>
            <consortium name="EnsemblFungi"/>
        </authorList>
    </citation>
    <scope>IDENTIFICATION</scope>
    <source>
        <strain evidence="1">4287 / CBS 123668 / FGSC 9935 / NRRL 34936</strain>
    </source>
</reference>
<protein>
    <submittedName>
        <fullName evidence="1">Uncharacterized protein</fullName>
    </submittedName>
</protein>
<dbReference type="EnsemblFungi" id="FOXG_03565T0">
    <property type="protein sequence ID" value="FOXG_03565P0"/>
    <property type="gene ID" value="FOXG_03565"/>
</dbReference>
<reference evidence="2" key="1">
    <citation type="journal article" date="2012" name="Mol. Plant Microbe Interact.">
        <title>A highly conserved effector in Fusarium oxysporum is required for full virulence on Arabidopsis.</title>
        <authorList>
            <person name="Thatcher L.F."/>
            <person name="Gardiner D.M."/>
            <person name="Kazan K."/>
            <person name="Manners J."/>
        </authorList>
    </citation>
    <scope>NUCLEOTIDE SEQUENCE [LARGE SCALE GENOMIC DNA]</scope>
    <source>
        <strain evidence="2">Fo5176</strain>
    </source>
</reference>
<accession>A0A0D2XI16</accession>
<proteinExistence type="predicted"/>
<organism evidence="1 2">
    <name type="scientific">Fusarium oxysporum (strain Fo5176)</name>
    <name type="common">Fusarium vascular wilt</name>
    <dbReference type="NCBI Taxonomy" id="660025"/>
    <lineage>
        <taxon>Eukaryota</taxon>
        <taxon>Fungi</taxon>
        <taxon>Dikarya</taxon>
        <taxon>Ascomycota</taxon>
        <taxon>Pezizomycotina</taxon>
        <taxon>Sordariomycetes</taxon>
        <taxon>Hypocreomycetidae</taxon>
        <taxon>Hypocreales</taxon>
        <taxon>Nectriaceae</taxon>
        <taxon>Fusarium</taxon>
        <taxon>Fusarium oxysporum species complex</taxon>
    </lineage>
</organism>